<feature type="compositionally biased region" description="Low complexity" evidence="1">
    <location>
        <begin position="33"/>
        <end position="44"/>
    </location>
</feature>
<dbReference type="RefSeq" id="WP_119514564.1">
    <property type="nucleotide sequence ID" value="NZ_QXFK01000019.1"/>
</dbReference>
<feature type="region of interest" description="Disordered" evidence="1">
    <location>
        <begin position="1"/>
        <end position="89"/>
    </location>
</feature>
<dbReference type="InterPro" id="IPR018968">
    <property type="entry name" value="Phasin"/>
</dbReference>
<feature type="domain" description="Phasin" evidence="2">
    <location>
        <begin position="121"/>
        <end position="219"/>
    </location>
</feature>
<sequence length="230" mass="24091">MATQPQAKTDAVAEKAYAEASAAKAEVKTDDTAPAAAAPAAKAAPKSKKTVTPRKTVTKAAAKKKAAPARKPAAKTASKPISKEPAMTKTTDYTAQMTEGLAELQARAKSAYEQGAEYAAEMRELSKGNFDAFVESGRIFSAALQDLTKTATEESKAAVETLTADAREIAAVKSPTELVQLQGKIASRNFDAAIAQFSKATETWVKLANDVAAPLSSRVSLAMDKVRKAA</sequence>
<dbReference type="Pfam" id="PF09361">
    <property type="entry name" value="Phasin_2"/>
    <property type="match status" value="1"/>
</dbReference>
<dbReference type="EMBL" id="QXFK01000019">
    <property type="protein sequence ID" value="RIV75638.1"/>
    <property type="molecule type" value="Genomic_DNA"/>
</dbReference>
<gene>
    <name evidence="3" type="ORF">D2V04_15215</name>
</gene>
<accession>A0A418ND29</accession>
<evidence type="ECO:0000259" key="2">
    <source>
        <dbReference type="Pfam" id="PF09361"/>
    </source>
</evidence>
<dbReference type="InterPro" id="IPR010127">
    <property type="entry name" value="Phasin_subfam-1"/>
</dbReference>
<feature type="compositionally biased region" description="Low complexity" evidence="1">
    <location>
        <begin position="69"/>
        <end position="80"/>
    </location>
</feature>
<evidence type="ECO:0000313" key="4">
    <source>
        <dbReference type="Proteomes" id="UP000285092"/>
    </source>
</evidence>
<reference evidence="3 4" key="1">
    <citation type="submission" date="2018-08" db="EMBL/GenBank/DDBJ databases">
        <title>Altererythrobacter sp.Ery1 and Ery12, the genome sequencing of novel strains in genus Alterythrobacter.</title>
        <authorList>
            <person name="Cheng H."/>
            <person name="Wu Y.-H."/>
            <person name="Fang C."/>
            <person name="Xu X.-W."/>
        </authorList>
    </citation>
    <scope>NUCLEOTIDE SEQUENCE [LARGE SCALE GENOMIC DNA]</scope>
    <source>
        <strain evidence="3 4">Ery1</strain>
    </source>
</reference>
<dbReference type="AlphaFoldDB" id="A0A418ND29"/>
<evidence type="ECO:0000256" key="1">
    <source>
        <dbReference type="SAM" id="MobiDB-lite"/>
    </source>
</evidence>
<keyword evidence="4" id="KW-1185">Reference proteome</keyword>
<evidence type="ECO:0000313" key="3">
    <source>
        <dbReference type="EMBL" id="RIV75638.1"/>
    </source>
</evidence>
<dbReference type="NCBIfam" id="TIGR01841">
    <property type="entry name" value="phasin"/>
    <property type="match status" value="1"/>
</dbReference>
<name>A0A418ND29_9SPHN</name>
<dbReference type="OrthoDB" id="8479795at2"/>
<comment type="caution">
    <text evidence="3">The sequence shown here is derived from an EMBL/GenBank/DDBJ whole genome shotgun (WGS) entry which is preliminary data.</text>
</comment>
<protein>
    <submittedName>
        <fullName evidence="3">Phasin family protein</fullName>
    </submittedName>
</protein>
<proteinExistence type="predicted"/>
<organism evidence="3 4">
    <name type="scientific">Pelagerythrobacter aerophilus</name>
    <dbReference type="NCBI Taxonomy" id="2306995"/>
    <lineage>
        <taxon>Bacteria</taxon>
        <taxon>Pseudomonadati</taxon>
        <taxon>Pseudomonadota</taxon>
        <taxon>Alphaproteobacteria</taxon>
        <taxon>Sphingomonadales</taxon>
        <taxon>Erythrobacteraceae</taxon>
        <taxon>Pelagerythrobacter</taxon>
    </lineage>
</organism>
<dbReference type="Proteomes" id="UP000285092">
    <property type="component" value="Unassembled WGS sequence"/>
</dbReference>